<feature type="transmembrane region" description="Helical" evidence="1">
    <location>
        <begin position="96"/>
        <end position="116"/>
    </location>
</feature>
<name>A0A2M7U911_9BACT</name>
<feature type="transmembrane region" description="Helical" evidence="1">
    <location>
        <begin position="122"/>
        <end position="138"/>
    </location>
</feature>
<feature type="transmembrane region" description="Helical" evidence="1">
    <location>
        <begin position="209"/>
        <end position="227"/>
    </location>
</feature>
<organism evidence="3 4">
    <name type="scientific">Candidatus Roizmanbacteria bacterium CG_4_10_14_0_2_um_filter_33_96</name>
    <dbReference type="NCBI Taxonomy" id="1974821"/>
    <lineage>
        <taxon>Bacteria</taxon>
        <taxon>Candidatus Roizmaniibacteriota</taxon>
    </lineage>
</organism>
<feature type="transmembrane region" description="Helical" evidence="1">
    <location>
        <begin position="36"/>
        <end position="55"/>
    </location>
</feature>
<reference evidence="4" key="1">
    <citation type="submission" date="2017-09" db="EMBL/GenBank/DDBJ databases">
        <title>Depth-based differentiation of microbial function through sediment-hosted aquifers and enrichment of novel symbionts in the deep terrestrial subsurface.</title>
        <authorList>
            <person name="Probst A.J."/>
            <person name="Ladd B."/>
            <person name="Jarett J.K."/>
            <person name="Geller-Mcgrath D.E."/>
            <person name="Sieber C.M.K."/>
            <person name="Emerson J.B."/>
            <person name="Anantharaman K."/>
            <person name="Thomas B.C."/>
            <person name="Malmstrom R."/>
            <person name="Stieglmeier M."/>
            <person name="Klingl A."/>
            <person name="Woyke T."/>
            <person name="Ryan C.M."/>
            <person name="Banfield J.F."/>
        </authorList>
    </citation>
    <scope>NUCLEOTIDE SEQUENCE [LARGE SCALE GENOMIC DNA]</scope>
</reference>
<dbReference type="InterPro" id="IPR000620">
    <property type="entry name" value="EamA_dom"/>
</dbReference>
<keyword evidence="1" id="KW-0472">Membrane</keyword>
<dbReference type="EMBL" id="PFOF01000041">
    <property type="protein sequence ID" value="PIZ67717.1"/>
    <property type="molecule type" value="Genomic_DNA"/>
</dbReference>
<keyword evidence="1" id="KW-1133">Transmembrane helix</keyword>
<evidence type="ECO:0000259" key="2">
    <source>
        <dbReference type="Pfam" id="PF00892"/>
    </source>
</evidence>
<dbReference type="InterPro" id="IPR037185">
    <property type="entry name" value="EmrE-like"/>
</dbReference>
<feature type="domain" description="EamA" evidence="2">
    <location>
        <begin position="149"/>
        <end position="281"/>
    </location>
</feature>
<dbReference type="SUPFAM" id="SSF103481">
    <property type="entry name" value="Multidrug resistance efflux transporter EmrE"/>
    <property type="match status" value="2"/>
</dbReference>
<evidence type="ECO:0000256" key="1">
    <source>
        <dbReference type="SAM" id="Phobius"/>
    </source>
</evidence>
<feature type="domain" description="EamA" evidence="2">
    <location>
        <begin position="32"/>
        <end position="139"/>
    </location>
</feature>
<sequence length="282" mass="31813">MTWLYYSLGTAIGYTCLNLLSRTVSVKSKNPRALSIAFNIVSIFLAIILFLITGSYKNFSLPIEREAWIYFLIAAFFYGTYEKLRFYASKYLDASVYSIIGNITIVMAFIFSLFLYKEVLTLSKSIGFILILLAIFLVSEKKKSKILAKGLFYGIATSVCIGIAMSLDKKGATFFSPNVYNLLAWMGPFIVLWFPGIRITEIKQQFQKFSWKIVLLSFFNFIAYFFGLKAFVLAEVTQVIPIMQLSTIMTVIAGIFLLNEKSNLAKKLLAGIIAVVGVFLLK</sequence>
<feature type="transmembrane region" description="Helical" evidence="1">
    <location>
        <begin position="179"/>
        <end position="197"/>
    </location>
</feature>
<dbReference type="GO" id="GO:0016020">
    <property type="term" value="C:membrane"/>
    <property type="evidence" value="ECO:0007669"/>
    <property type="project" value="InterPro"/>
</dbReference>
<dbReference type="Proteomes" id="UP000229506">
    <property type="component" value="Unassembled WGS sequence"/>
</dbReference>
<feature type="transmembrane region" description="Helical" evidence="1">
    <location>
        <begin position="6"/>
        <end position="24"/>
    </location>
</feature>
<feature type="transmembrane region" description="Helical" evidence="1">
    <location>
        <begin position="67"/>
        <end position="84"/>
    </location>
</feature>
<evidence type="ECO:0000313" key="3">
    <source>
        <dbReference type="EMBL" id="PIZ67717.1"/>
    </source>
</evidence>
<evidence type="ECO:0000313" key="4">
    <source>
        <dbReference type="Proteomes" id="UP000229506"/>
    </source>
</evidence>
<protein>
    <recommendedName>
        <fullName evidence="2">EamA domain-containing protein</fullName>
    </recommendedName>
</protein>
<feature type="transmembrane region" description="Helical" evidence="1">
    <location>
        <begin position="150"/>
        <end position="167"/>
    </location>
</feature>
<dbReference type="Pfam" id="PF00892">
    <property type="entry name" value="EamA"/>
    <property type="match status" value="2"/>
</dbReference>
<gene>
    <name evidence="3" type="ORF">COY12_01320</name>
</gene>
<feature type="transmembrane region" description="Helical" evidence="1">
    <location>
        <begin position="239"/>
        <end position="257"/>
    </location>
</feature>
<keyword evidence="1" id="KW-0812">Transmembrane</keyword>
<dbReference type="Gene3D" id="1.10.3730.20">
    <property type="match status" value="1"/>
</dbReference>
<proteinExistence type="predicted"/>
<dbReference type="AlphaFoldDB" id="A0A2M7U911"/>
<comment type="caution">
    <text evidence="3">The sequence shown here is derived from an EMBL/GenBank/DDBJ whole genome shotgun (WGS) entry which is preliminary data.</text>
</comment>
<accession>A0A2M7U911</accession>